<reference evidence="10 11" key="1">
    <citation type="submission" date="2021-10" db="EMBL/GenBank/DDBJ databases">
        <title>Draft genome of Aestuariibacter halophilus JC2043.</title>
        <authorList>
            <person name="Emsley S.A."/>
            <person name="Pfannmuller K.M."/>
            <person name="Ushijima B."/>
            <person name="Saw J.H."/>
            <person name="Videau P."/>
        </authorList>
    </citation>
    <scope>NUCLEOTIDE SEQUENCE [LARGE SCALE GENOMIC DNA]</scope>
    <source>
        <strain evidence="10 11">JC2043</strain>
    </source>
</reference>
<evidence type="ECO:0000313" key="11">
    <source>
        <dbReference type="Proteomes" id="UP001520878"/>
    </source>
</evidence>
<organism evidence="10 11">
    <name type="scientific">Fluctibacter halophilus</name>
    <dbReference type="NCBI Taxonomy" id="226011"/>
    <lineage>
        <taxon>Bacteria</taxon>
        <taxon>Pseudomonadati</taxon>
        <taxon>Pseudomonadota</taxon>
        <taxon>Gammaproteobacteria</taxon>
        <taxon>Alteromonadales</taxon>
        <taxon>Alteromonadaceae</taxon>
        <taxon>Fluctibacter</taxon>
    </lineage>
</organism>
<comment type="caution">
    <text evidence="10">The sequence shown here is derived from an EMBL/GenBank/DDBJ whole genome shotgun (WGS) entry which is preliminary data.</text>
</comment>
<dbReference type="Gene3D" id="2.30.30.40">
    <property type="entry name" value="SH3 Domains"/>
    <property type="match status" value="1"/>
</dbReference>
<feature type="coiled-coil region" evidence="6">
    <location>
        <begin position="104"/>
        <end position="166"/>
    </location>
</feature>
<keyword evidence="2 7" id="KW-0812">Transmembrane</keyword>
<dbReference type="InterPro" id="IPR003646">
    <property type="entry name" value="SH3-like_bac-type"/>
</dbReference>
<evidence type="ECO:0000313" key="10">
    <source>
        <dbReference type="EMBL" id="MCC2617972.1"/>
    </source>
</evidence>
<accession>A0ABS8GBL1</accession>
<keyword evidence="6" id="KW-0175">Coiled coil</keyword>
<dbReference type="InterPro" id="IPR016476">
    <property type="entry name" value="SH3_dom_pro"/>
</dbReference>
<dbReference type="Pfam" id="PF08239">
    <property type="entry name" value="SH3_3"/>
    <property type="match status" value="1"/>
</dbReference>
<evidence type="ECO:0000256" key="3">
    <source>
        <dbReference type="ARBA" id="ARBA00022729"/>
    </source>
</evidence>
<dbReference type="EMBL" id="JAJEWP010000006">
    <property type="protein sequence ID" value="MCC2617972.1"/>
    <property type="molecule type" value="Genomic_DNA"/>
</dbReference>
<evidence type="ECO:0000256" key="7">
    <source>
        <dbReference type="SAM" id="Phobius"/>
    </source>
</evidence>
<feature type="chain" id="PRO_5045955018" evidence="8">
    <location>
        <begin position="25"/>
        <end position="203"/>
    </location>
</feature>
<proteinExistence type="predicted"/>
<evidence type="ECO:0000256" key="4">
    <source>
        <dbReference type="ARBA" id="ARBA00022989"/>
    </source>
</evidence>
<keyword evidence="3 8" id="KW-0732">Signal</keyword>
<dbReference type="RefSeq" id="WP_229162414.1">
    <property type="nucleotide sequence ID" value="NZ_JAJEWP010000006.1"/>
</dbReference>
<feature type="transmembrane region" description="Helical" evidence="7">
    <location>
        <begin position="171"/>
        <end position="193"/>
    </location>
</feature>
<feature type="signal peptide" evidence="8">
    <location>
        <begin position="1"/>
        <end position="24"/>
    </location>
</feature>
<dbReference type="PIRSF" id="PIRSF006158">
    <property type="entry name" value="UCP006158_SH3"/>
    <property type="match status" value="1"/>
</dbReference>
<dbReference type="NCBIfam" id="TIGR04211">
    <property type="entry name" value="SH3_and_anchor"/>
    <property type="match status" value="1"/>
</dbReference>
<feature type="domain" description="SH3b" evidence="9">
    <location>
        <begin position="32"/>
        <end position="98"/>
    </location>
</feature>
<evidence type="ECO:0000256" key="6">
    <source>
        <dbReference type="SAM" id="Coils"/>
    </source>
</evidence>
<dbReference type="SMART" id="SM00287">
    <property type="entry name" value="SH3b"/>
    <property type="match status" value="1"/>
</dbReference>
<evidence type="ECO:0000256" key="5">
    <source>
        <dbReference type="ARBA" id="ARBA00023136"/>
    </source>
</evidence>
<dbReference type="Proteomes" id="UP001520878">
    <property type="component" value="Unassembled WGS sequence"/>
</dbReference>
<name>A0ABS8GBL1_9ALTE</name>
<keyword evidence="11" id="KW-1185">Reference proteome</keyword>
<comment type="subcellular location">
    <subcellularLocation>
        <location evidence="1">Membrane</location>
        <topology evidence="1">Single-pass membrane protein</topology>
    </subcellularLocation>
</comment>
<keyword evidence="5 7" id="KW-0472">Membrane</keyword>
<gene>
    <name evidence="10" type="ORF">LJ739_17090</name>
</gene>
<evidence type="ECO:0000256" key="8">
    <source>
        <dbReference type="SAM" id="SignalP"/>
    </source>
</evidence>
<dbReference type="PROSITE" id="PS51781">
    <property type="entry name" value="SH3B"/>
    <property type="match status" value="1"/>
</dbReference>
<keyword evidence="4 7" id="KW-1133">Transmembrane helix</keyword>
<sequence>MSRTTRVLSRLVFACVLLTPLSHAQEGSEADGEVRYVTDNLYTFLHAGPGRNYRILGSVEAGTRVTQLQVDAENNFVEVIDDKQRTGWVDGTFITSELTIRERVPILEQRLQEANEQLAEQEALNQRLNQQVQTLTTQNEQVNKQLSELQSRNQDIQQELNTSDQTAQIQWFTRGGIVALASIILGVIIAYLPKKRRRNDQWM</sequence>
<evidence type="ECO:0000256" key="1">
    <source>
        <dbReference type="ARBA" id="ARBA00004167"/>
    </source>
</evidence>
<evidence type="ECO:0000259" key="9">
    <source>
        <dbReference type="PROSITE" id="PS51781"/>
    </source>
</evidence>
<protein>
    <submittedName>
        <fullName evidence="10">TIGR04211 family SH3 domain-containing protein</fullName>
    </submittedName>
</protein>
<evidence type="ECO:0000256" key="2">
    <source>
        <dbReference type="ARBA" id="ARBA00022692"/>
    </source>
</evidence>